<keyword evidence="2" id="KW-0812">Transmembrane</keyword>
<reference evidence="3" key="1">
    <citation type="journal article" date="2014" name="Front. Microbiol.">
        <title>High frequency of phylogenetically diverse reductive dehalogenase-homologous genes in deep subseafloor sedimentary metagenomes.</title>
        <authorList>
            <person name="Kawai M."/>
            <person name="Futagami T."/>
            <person name="Toyoda A."/>
            <person name="Takaki Y."/>
            <person name="Nishi S."/>
            <person name="Hori S."/>
            <person name="Arai W."/>
            <person name="Tsubouchi T."/>
            <person name="Morono Y."/>
            <person name="Uchiyama I."/>
            <person name="Ito T."/>
            <person name="Fujiyama A."/>
            <person name="Inagaki F."/>
            <person name="Takami H."/>
        </authorList>
    </citation>
    <scope>NUCLEOTIDE SEQUENCE</scope>
    <source>
        <strain evidence="3">Expedition CK06-06</strain>
    </source>
</reference>
<evidence type="ECO:0008006" key="4">
    <source>
        <dbReference type="Google" id="ProtNLM"/>
    </source>
</evidence>
<keyword evidence="2" id="KW-0472">Membrane</keyword>
<feature type="compositionally biased region" description="Pro residues" evidence="1">
    <location>
        <begin position="175"/>
        <end position="192"/>
    </location>
</feature>
<feature type="compositionally biased region" description="Low complexity" evidence="1">
    <location>
        <begin position="150"/>
        <end position="170"/>
    </location>
</feature>
<dbReference type="Pfam" id="PF01391">
    <property type="entry name" value="Collagen"/>
    <property type="match status" value="1"/>
</dbReference>
<evidence type="ECO:0000256" key="2">
    <source>
        <dbReference type="SAM" id="Phobius"/>
    </source>
</evidence>
<feature type="transmembrane region" description="Helical" evidence="2">
    <location>
        <begin position="202"/>
        <end position="221"/>
    </location>
</feature>
<sequence length="228" mass="24430">MTREKKLALIIGLISVLLILVYQTQTAEAYTLPTQLTVYLRPDEGLNGTEALVMVRVRPESGSSIFYLYVFYDGVSLVEREPSEETSAQRYAYSWDMTITIPAESTTGNHTIDVWLEYTLGRFIKCEATFTVTDNPPFIEVIQGVDGAAGATGPRGAPGPIGNVGPQGLRGPQGAGPPGPEGPQGPQGPPGPISMMADKRSMIATVVSVISLLLSIVVLLLSGPWPKR</sequence>
<evidence type="ECO:0000313" key="3">
    <source>
        <dbReference type="EMBL" id="GAF89646.1"/>
    </source>
</evidence>
<keyword evidence="2" id="KW-1133">Transmembrane helix</keyword>
<proteinExistence type="predicted"/>
<dbReference type="EMBL" id="BARS01019327">
    <property type="protein sequence ID" value="GAF89646.1"/>
    <property type="molecule type" value="Genomic_DNA"/>
</dbReference>
<comment type="caution">
    <text evidence="3">The sequence shown here is derived from an EMBL/GenBank/DDBJ whole genome shotgun (WGS) entry which is preliminary data.</text>
</comment>
<evidence type="ECO:0000256" key="1">
    <source>
        <dbReference type="SAM" id="MobiDB-lite"/>
    </source>
</evidence>
<dbReference type="AlphaFoldDB" id="X0TQZ5"/>
<dbReference type="InterPro" id="IPR008160">
    <property type="entry name" value="Collagen"/>
</dbReference>
<name>X0TQZ5_9ZZZZ</name>
<organism evidence="3">
    <name type="scientific">marine sediment metagenome</name>
    <dbReference type="NCBI Taxonomy" id="412755"/>
    <lineage>
        <taxon>unclassified sequences</taxon>
        <taxon>metagenomes</taxon>
        <taxon>ecological metagenomes</taxon>
    </lineage>
</organism>
<protein>
    <recommendedName>
        <fullName evidence="4">Collagen-like protein</fullName>
    </recommendedName>
</protein>
<gene>
    <name evidence="3" type="ORF">S01H1_31335</name>
</gene>
<accession>X0TQZ5</accession>
<feature type="region of interest" description="Disordered" evidence="1">
    <location>
        <begin position="150"/>
        <end position="196"/>
    </location>
</feature>